<dbReference type="InterPro" id="IPR005343">
    <property type="entry name" value="Noc2"/>
</dbReference>
<evidence type="ECO:0000313" key="6">
    <source>
        <dbReference type="Proteomes" id="UP000078492"/>
    </source>
</evidence>
<dbReference type="GO" id="GO:0042273">
    <property type="term" value="P:ribosomal large subunit biogenesis"/>
    <property type="evidence" value="ECO:0007669"/>
    <property type="project" value="TreeGrafter"/>
</dbReference>
<feature type="region of interest" description="Disordered" evidence="4">
    <location>
        <begin position="121"/>
        <end position="156"/>
    </location>
</feature>
<evidence type="ECO:0000313" key="5">
    <source>
        <dbReference type="EMBL" id="KYN11411.1"/>
    </source>
</evidence>
<feature type="compositionally biased region" description="Acidic residues" evidence="4">
    <location>
        <begin position="121"/>
        <end position="132"/>
    </location>
</feature>
<dbReference type="GO" id="GO:0042393">
    <property type="term" value="F:histone binding"/>
    <property type="evidence" value="ECO:0007669"/>
    <property type="project" value="TreeGrafter"/>
</dbReference>
<evidence type="ECO:0000256" key="3">
    <source>
        <dbReference type="ARBA" id="ARBA00023242"/>
    </source>
</evidence>
<proteinExistence type="inferred from homology"/>
<evidence type="ECO:0000256" key="4">
    <source>
        <dbReference type="SAM" id="MobiDB-lite"/>
    </source>
</evidence>
<dbReference type="GO" id="GO:0030691">
    <property type="term" value="C:Noc2p-Noc3p complex"/>
    <property type="evidence" value="ECO:0007669"/>
    <property type="project" value="TreeGrafter"/>
</dbReference>
<dbReference type="GO" id="GO:0005654">
    <property type="term" value="C:nucleoplasm"/>
    <property type="evidence" value="ECO:0007669"/>
    <property type="project" value="TreeGrafter"/>
</dbReference>
<dbReference type="InterPro" id="IPR016024">
    <property type="entry name" value="ARM-type_fold"/>
</dbReference>
<keyword evidence="6" id="KW-1185">Reference proteome</keyword>
<dbReference type="STRING" id="471704.A0A151IV87"/>
<dbReference type="Proteomes" id="UP000078492">
    <property type="component" value="Unassembled WGS sequence"/>
</dbReference>
<protein>
    <submittedName>
        <fullName evidence="5">Nucleolar complex protein 2 like protein</fullName>
    </submittedName>
</protein>
<feature type="compositionally biased region" description="Basic residues" evidence="4">
    <location>
        <begin position="761"/>
        <end position="775"/>
    </location>
</feature>
<reference evidence="5 6" key="1">
    <citation type="submission" date="2015-09" db="EMBL/GenBank/DDBJ databases">
        <title>Trachymyrmex cornetzi WGS genome.</title>
        <authorList>
            <person name="Nygaard S."/>
            <person name="Hu H."/>
            <person name="Boomsma J."/>
            <person name="Zhang G."/>
        </authorList>
    </citation>
    <scope>NUCLEOTIDE SEQUENCE [LARGE SCALE GENOMIC DNA]</scope>
    <source>
        <strain evidence="5">Tcor2-1</strain>
        <tissue evidence="5">Whole body</tissue>
    </source>
</reference>
<dbReference type="PANTHER" id="PTHR12687:SF4">
    <property type="entry name" value="NUCLEOLAR COMPLEX PROTEIN 2 HOMOLOG"/>
    <property type="match status" value="1"/>
</dbReference>
<gene>
    <name evidence="5" type="ORF">ALC57_16424</name>
</gene>
<dbReference type="EMBL" id="KQ980924">
    <property type="protein sequence ID" value="KYN11411.1"/>
    <property type="molecule type" value="Genomic_DNA"/>
</dbReference>
<dbReference type="GO" id="GO:0030690">
    <property type="term" value="C:Noc1p-Noc2p complex"/>
    <property type="evidence" value="ECO:0007669"/>
    <property type="project" value="TreeGrafter"/>
</dbReference>
<keyword evidence="3" id="KW-0539">Nucleus</keyword>
<dbReference type="GO" id="GO:0003714">
    <property type="term" value="F:transcription corepressor activity"/>
    <property type="evidence" value="ECO:0007669"/>
    <property type="project" value="TreeGrafter"/>
</dbReference>
<dbReference type="GO" id="GO:0005730">
    <property type="term" value="C:nucleolus"/>
    <property type="evidence" value="ECO:0007669"/>
    <property type="project" value="TreeGrafter"/>
</dbReference>
<feature type="region of interest" description="Disordered" evidence="4">
    <location>
        <begin position="726"/>
        <end position="802"/>
    </location>
</feature>
<dbReference type="GO" id="GO:0000122">
    <property type="term" value="P:negative regulation of transcription by RNA polymerase II"/>
    <property type="evidence" value="ECO:0007669"/>
    <property type="project" value="TreeGrafter"/>
</dbReference>
<evidence type="ECO:0000256" key="1">
    <source>
        <dbReference type="ARBA" id="ARBA00004123"/>
    </source>
</evidence>
<dbReference type="SUPFAM" id="SSF48371">
    <property type="entry name" value="ARM repeat"/>
    <property type="match status" value="1"/>
</dbReference>
<comment type="similarity">
    <text evidence="2">Belongs to the NOC2 family.</text>
</comment>
<feature type="compositionally biased region" description="Acidic residues" evidence="4">
    <location>
        <begin position="734"/>
        <end position="744"/>
    </location>
</feature>
<evidence type="ECO:0000256" key="2">
    <source>
        <dbReference type="ARBA" id="ARBA00005907"/>
    </source>
</evidence>
<sequence length="802" mass="94350">DWISCIWRGNCIESSPFNDFMEVAKIMDTEFQLFHGDFFNMQDNIFDTLTAKIDLKLEYKFTTEVIIRVNRKSSFIIKMKVKKVSQKPLNWRKDKQSVIGKRKKKNLNKLTTEEFFEQNFETDSDISDDNEEDKNIDNKNIEQMDSDNSENNLDPTEHKKSLIKLIDTDPEFYKYLKENDKNLLDFKVSDDEDDDNSLMNSNRHIPNENLVVASDDSDFQPEETESDSKKKITKQLLKNWQQEIQTDKSITTIKCTVEAFHAALDSVAVVPDKTTEYKVEGSTIFNGVMQLCIMYLPDAFKRFLKLDQESQEAHKSKRFGKIRWILKLYLSDLIKLLQSVASPSILTVLLKHLRQMLLYTRSFSSLTKPLLRILIKFWSSAEEIIRITAFLNILHIATHTTNKESVIEKLLKTMYVKYVQNTKFVSPNMLPGINFMKHSLVEIYLLDHDVSYNHSFLYIRQLAINLRNAITLKRQENFQAVYNWQYINSLRFWTELIIKSKEKSMLQSLLYPLVQIIVGTMKVIPTAQYYPLRFHCIEMLITISKKTGTFIPILPFLLEILDSYDFNKRHKTITMKPIPFICILRMSKSQLIENGFKDSIIETVYRFILENAANDSYKIYFPDIYIPCIIQLKAFLKKCYVAPYCKKIKQLLNMIEENRKYIEAERIKITIDLKNTAEITNWENRIKTDGTEISKFYTSWIEIHKSQMLKLLTKNEEVLNVPVKTPKKQKLDEQNAEDSEEESEFELRLKGTESETETKKSLNKTKKRKKNKKQKIANNIEDENLPREDTDIVQDINIDDWD</sequence>
<accession>A0A151IV87</accession>
<feature type="compositionally biased region" description="Basic and acidic residues" evidence="4">
    <location>
        <begin position="133"/>
        <end position="142"/>
    </location>
</feature>
<name>A0A151IV87_9HYME</name>
<dbReference type="AlphaFoldDB" id="A0A151IV87"/>
<feature type="compositionally biased region" description="Basic and acidic residues" evidence="4">
    <location>
        <begin position="745"/>
        <end position="760"/>
    </location>
</feature>
<dbReference type="PANTHER" id="PTHR12687">
    <property type="entry name" value="NUCLEOLAR COMPLEX 2 AND RAD4-RELATED"/>
    <property type="match status" value="1"/>
</dbReference>
<dbReference type="Pfam" id="PF03715">
    <property type="entry name" value="Noc2"/>
    <property type="match status" value="1"/>
</dbReference>
<comment type="subcellular location">
    <subcellularLocation>
        <location evidence="1">Nucleus</location>
    </subcellularLocation>
</comment>
<organism evidence="5 6">
    <name type="scientific">Trachymyrmex cornetzi</name>
    <dbReference type="NCBI Taxonomy" id="471704"/>
    <lineage>
        <taxon>Eukaryota</taxon>
        <taxon>Metazoa</taxon>
        <taxon>Ecdysozoa</taxon>
        <taxon>Arthropoda</taxon>
        <taxon>Hexapoda</taxon>
        <taxon>Insecta</taxon>
        <taxon>Pterygota</taxon>
        <taxon>Neoptera</taxon>
        <taxon>Endopterygota</taxon>
        <taxon>Hymenoptera</taxon>
        <taxon>Apocrita</taxon>
        <taxon>Aculeata</taxon>
        <taxon>Formicoidea</taxon>
        <taxon>Formicidae</taxon>
        <taxon>Myrmicinae</taxon>
        <taxon>Trachymyrmex</taxon>
    </lineage>
</organism>
<feature type="non-terminal residue" evidence="5">
    <location>
        <position position="1"/>
    </location>
</feature>